<dbReference type="Pfam" id="PF07505">
    <property type="entry name" value="DUF5131"/>
    <property type="match status" value="1"/>
</dbReference>
<dbReference type="EMBL" id="FXTY01000008">
    <property type="protein sequence ID" value="SMP31994.1"/>
    <property type="molecule type" value="Genomic_DNA"/>
</dbReference>
<comment type="caution">
    <text evidence="1">The sequence shown here is derived from an EMBL/GenBank/DDBJ whole genome shotgun (WGS) entry which is preliminary data.</text>
</comment>
<gene>
    <name evidence="1" type="ORF">SAMN06265373_108110</name>
</gene>
<evidence type="ECO:0000313" key="2">
    <source>
        <dbReference type="Proteomes" id="UP001157961"/>
    </source>
</evidence>
<dbReference type="Proteomes" id="UP001157961">
    <property type="component" value="Unassembled WGS sequence"/>
</dbReference>
<organism evidence="1 2">
    <name type="scientific">Shimia sagamensis</name>
    <dbReference type="NCBI Taxonomy" id="1566352"/>
    <lineage>
        <taxon>Bacteria</taxon>
        <taxon>Pseudomonadati</taxon>
        <taxon>Pseudomonadota</taxon>
        <taxon>Alphaproteobacteria</taxon>
        <taxon>Rhodobacterales</taxon>
        <taxon>Roseobacteraceae</taxon>
    </lineage>
</organism>
<accession>A0ABY1PH92</accession>
<protein>
    <submittedName>
        <fullName evidence="1">Protein gp37</fullName>
    </submittedName>
</protein>
<dbReference type="InterPro" id="IPR011101">
    <property type="entry name" value="DUF5131"/>
</dbReference>
<sequence>MAENSGIEWTTHTFNPWIGCTKVSPACDHCYAEVQTARFKQVEWGPHAPRKRTSEGYWKTPLKWNRQAEGATDRPRVFCASLADVFDNHKSIQQSWRDDLWQLIKDTPNLDWLLLTKRPQNLYRFLPQDWSDHGWGYANVWLGTTVESQAEANRRIPELLEHNARQHFLSCEPLLAPIDLTTIPYNGNNYFLDALRGKVWMPEGSNDLTPGHLHNGREYVMLRRSVTWVIAGGESGAMHRKADPEWFRSLRDQCLETQTPFHFKQWEGRNQKEIKALGRKLDGVVHDGYPT</sequence>
<reference evidence="1 2" key="1">
    <citation type="submission" date="2017-05" db="EMBL/GenBank/DDBJ databases">
        <authorList>
            <person name="Varghese N."/>
            <person name="Submissions S."/>
        </authorList>
    </citation>
    <scope>NUCLEOTIDE SEQUENCE [LARGE SCALE GENOMIC DNA]</scope>
    <source>
        <strain evidence="1 2">DSM 29734</strain>
    </source>
</reference>
<dbReference type="RefSeq" id="WP_283427410.1">
    <property type="nucleotide sequence ID" value="NZ_FXTY01000008.1"/>
</dbReference>
<keyword evidence="2" id="KW-1185">Reference proteome</keyword>
<name>A0ABY1PH92_9RHOB</name>
<proteinExistence type="predicted"/>
<evidence type="ECO:0000313" key="1">
    <source>
        <dbReference type="EMBL" id="SMP31994.1"/>
    </source>
</evidence>